<dbReference type="Proteomes" id="UP001205311">
    <property type="component" value="Unassembled WGS sequence"/>
</dbReference>
<feature type="compositionally biased region" description="Pro residues" evidence="1">
    <location>
        <begin position="135"/>
        <end position="148"/>
    </location>
</feature>
<feature type="region of interest" description="Disordered" evidence="1">
    <location>
        <begin position="23"/>
        <end position="268"/>
    </location>
</feature>
<evidence type="ECO:0000313" key="2">
    <source>
        <dbReference type="EMBL" id="MCP2256956.1"/>
    </source>
</evidence>
<feature type="compositionally biased region" description="Basic and acidic residues" evidence="1">
    <location>
        <begin position="72"/>
        <end position="93"/>
    </location>
</feature>
<name>A0ABT1HN62_STRSD</name>
<sequence length="268" mass="28296">MRALSVRGLPFRWALCRARRAPSLARPACPGLPRPSSPGRASGPALVAALDGSVWVRRRRRRDGGLGDLADLGERRLRGPETSRSGGLEERWPRRGGAPRSASRMSSGPRPLVGPGAGEGAPGPVDRRAQDHPVAVPPTVPVAGPPGLLPSAPERGAGHRWLVAAGRGPGGSRLRGTRESEERGPPSGPRPNDTRAVRPARSLPFTTSADTDVEDQRRPRPSSTNASPRPPRQSGGTENDLTRRARDAVAARRPGQKIPGSTSSRARA</sequence>
<evidence type="ECO:0000256" key="1">
    <source>
        <dbReference type="SAM" id="MobiDB-lite"/>
    </source>
</evidence>
<protein>
    <submittedName>
        <fullName evidence="2">Uncharacterized protein</fullName>
    </submittedName>
</protein>
<feature type="compositionally biased region" description="Low complexity" evidence="1">
    <location>
        <begin position="37"/>
        <end position="46"/>
    </location>
</feature>
<dbReference type="EMBL" id="JAMTCP010000002">
    <property type="protein sequence ID" value="MCP2256956.1"/>
    <property type="molecule type" value="Genomic_DNA"/>
</dbReference>
<comment type="caution">
    <text evidence="2">The sequence shown here is derived from an EMBL/GenBank/DDBJ whole genome shotgun (WGS) entry which is preliminary data.</text>
</comment>
<evidence type="ECO:0000313" key="3">
    <source>
        <dbReference type="Proteomes" id="UP001205311"/>
    </source>
</evidence>
<accession>A0ABT1HN62</accession>
<organism evidence="2 3">
    <name type="scientific">Streptoalloteichus tenebrarius (strain ATCC 17920 / DSM 40477 / JCM 4838 / CBS 697.72 / NBRC 16177 / NCIMB 11028 / NRRL B-12390 / A12253. 1 / ISP 5477)</name>
    <name type="common">Streptomyces tenebrarius</name>
    <dbReference type="NCBI Taxonomy" id="1933"/>
    <lineage>
        <taxon>Bacteria</taxon>
        <taxon>Bacillati</taxon>
        <taxon>Actinomycetota</taxon>
        <taxon>Actinomycetes</taxon>
        <taxon>Pseudonocardiales</taxon>
        <taxon>Pseudonocardiaceae</taxon>
        <taxon>Streptoalloteichus</taxon>
    </lineage>
</organism>
<proteinExistence type="predicted"/>
<gene>
    <name evidence="2" type="ORF">LX15_000639</name>
</gene>
<keyword evidence="3" id="KW-1185">Reference proteome</keyword>
<feature type="compositionally biased region" description="Basic and acidic residues" evidence="1">
    <location>
        <begin position="240"/>
        <end position="250"/>
    </location>
</feature>
<reference evidence="2 3" key="1">
    <citation type="submission" date="2022-06" db="EMBL/GenBank/DDBJ databases">
        <title>Genomic Encyclopedia of Archaeal and Bacterial Type Strains, Phase II (KMG-II): from individual species to whole genera.</title>
        <authorList>
            <person name="Goeker M."/>
        </authorList>
    </citation>
    <scope>NUCLEOTIDE SEQUENCE [LARGE SCALE GENOMIC DNA]</scope>
    <source>
        <strain evidence="2 3">DSM 40477</strain>
    </source>
</reference>
<feature type="compositionally biased region" description="Polar residues" evidence="1">
    <location>
        <begin position="259"/>
        <end position="268"/>
    </location>
</feature>